<keyword evidence="3 8" id="KW-0812">Transmembrane</keyword>
<dbReference type="GO" id="GO:0005886">
    <property type="term" value="C:plasma membrane"/>
    <property type="evidence" value="ECO:0007669"/>
    <property type="project" value="UniProtKB-SubCell"/>
</dbReference>
<feature type="domain" description="Polysaccharide chain length determinant N-terminal" evidence="9">
    <location>
        <begin position="20"/>
        <end position="97"/>
    </location>
</feature>
<keyword evidence="2" id="KW-1003">Cell membrane</keyword>
<keyword evidence="11" id="KW-1185">Reference proteome</keyword>
<organism evidence="10 11">
    <name type="scientific">Rubinisphaera italica</name>
    <dbReference type="NCBI Taxonomy" id="2527969"/>
    <lineage>
        <taxon>Bacteria</taxon>
        <taxon>Pseudomonadati</taxon>
        <taxon>Planctomycetota</taxon>
        <taxon>Planctomycetia</taxon>
        <taxon>Planctomycetales</taxon>
        <taxon>Planctomycetaceae</taxon>
        <taxon>Rubinisphaera</taxon>
    </lineage>
</organism>
<dbReference type="OrthoDB" id="9758283at2"/>
<evidence type="ECO:0000256" key="4">
    <source>
        <dbReference type="ARBA" id="ARBA00022989"/>
    </source>
</evidence>
<name>A0A5C5XEL9_9PLAN</name>
<sequence>MADKLSSNSSLSEFLDWKLFRKYWYLVGLSTLFAVSLAVAYLAVTKPIYEAQVRIVVQNLGLGLESTNLAKTYDKEFLATQSEVIRSPATLTRSLEELPELTDPAKPKTQSEQVGSIAEALRVNPLAKTDIIKLTYQHSDPQQATARLESIIKCYQNHLRELEKSSASRSVVLLEQRKAELEQDIAQLQQDLKLISTNTSSESPEVDTQSNSMMEVLTRRLIEIQSEIASLTVQLDLLQESRNSGRSQVHSTNSIVLKEVERNLNAGRTDLAEASQIYGPSHPQRLSIEERVRMLESAHTNESAVLQVELQASLKQFQKEEEALRELIRAENQRLKTAHNIQGDEVQIQAKLAQVSELHASIAETLQSMKLANQSLANGDGSIVVSLLDEFVVPQESIWPKPVPVLVISIVMGIMAGVACLLCLAAYSQNSPKTSIDNRAQADDSVQADLLGQIHALRREIQDMKNPAEQSTRQKTYAGEEQG</sequence>
<dbReference type="AlphaFoldDB" id="A0A5C5XEL9"/>
<keyword evidence="5 8" id="KW-0472">Membrane</keyword>
<dbReference type="Proteomes" id="UP000316095">
    <property type="component" value="Unassembled WGS sequence"/>
</dbReference>
<dbReference type="Pfam" id="PF02706">
    <property type="entry name" value="Wzz"/>
    <property type="match status" value="1"/>
</dbReference>
<proteinExistence type="predicted"/>
<feature type="transmembrane region" description="Helical" evidence="8">
    <location>
        <begin position="23"/>
        <end position="44"/>
    </location>
</feature>
<evidence type="ECO:0000256" key="3">
    <source>
        <dbReference type="ARBA" id="ARBA00022692"/>
    </source>
</evidence>
<evidence type="ECO:0000256" key="6">
    <source>
        <dbReference type="SAM" id="Coils"/>
    </source>
</evidence>
<feature type="coiled-coil region" evidence="6">
    <location>
        <begin position="145"/>
        <end position="277"/>
    </location>
</feature>
<dbReference type="EMBL" id="SJPG01000001">
    <property type="protein sequence ID" value="TWT61556.1"/>
    <property type="molecule type" value="Genomic_DNA"/>
</dbReference>
<dbReference type="RefSeq" id="WP_146503530.1">
    <property type="nucleotide sequence ID" value="NZ_SJPG01000001.1"/>
</dbReference>
<evidence type="ECO:0000259" key="9">
    <source>
        <dbReference type="Pfam" id="PF02706"/>
    </source>
</evidence>
<accession>A0A5C5XEL9</accession>
<evidence type="ECO:0000256" key="5">
    <source>
        <dbReference type="ARBA" id="ARBA00023136"/>
    </source>
</evidence>
<gene>
    <name evidence="10" type="ORF">Pan54_22920</name>
</gene>
<evidence type="ECO:0000313" key="11">
    <source>
        <dbReference type="Proteomes" id="UP000316095"/>
    </source>
</evidence>
<comment type="subcellular location">
    <subcellularLocation>
        <location evidence="1">Cell membrane</location>
        <topology evidence="1">Multi-pass membrane protein</topology>
    </subcellularLocation>
</comment>
<dbReference type="InterPro" id="IPR003856">
    <property type="entry name" value="LPS_length_determ_N"/>
</dbReference>
<dbReference type="InterPro" id="IPR050445">
    <property type="entry name" value="Bact_polysacc_biosynth/exp"/>
</dbReference>
<comment type="caution">
    <text evidence="10">The sequence shown here is derived from an EMBL/GenBank/DDBJ whole genome shotgun (WGS) entry which is preliminary data.</text>
</comment>
<feature type="region of interest" description="Disordered" evidence="7">
    <location>
        <begin position="463"/>
        <end position="483"/>
    </location>
</feature>
<reference evidence="10 11" key="1">
    <citation type="submission" date="2019-02" db="EMBL/GenBank/DDBJ databases">
        <title>Deep-cultivation of Planctomycetes and their phenomic and genomic characterization uncovers novel biology.</title>
        <authorList>
            <person name="Wiegand S."/>
            <person name="Jogler M."/>
            <person name="Boedeker C."/>
            <person name="Pinto D."/>
            <person name="Vollmers J."/>
            <person name="Rivas-Marin E."/>
            <person name="Kohn T."/>
            <person name="Peeters S.H."/>
            <person name="Heuer A."/>
            <person name="Rast P."/>
            <person name="Oberbeckmann S."/>
            <person name="Bunk B."/>
            <person name="Jeske O."/>
            <person name="Meyerdierks A."/>
            <person name="Storesund J.E."/>
            <person name="Kallscheuer N."/>
            <person name="Luecker S."/>
            <person name="Lage O.M."/>
            <person name="Pohl T."/>
            <person name="Merkel B.J."/>
            <person name="Hornburger P."/>
            <person name="Mueller R.-W."/>
            <person name="Bruemmer F."/>
            <person name="Labrenz M."/>
            <person name="Spormann A.M."/>
            <person name="Op Den Camp H."/>
            <person name="Overmann J."/>
            <person name="Amann R."/>
            <person name="Jetten M.S.M."/>
            <person name="Mascher T."/>
            <person name="Medema M.H."/>
            <person name="Devos D.P."/>
            <person name="Kaster A.-K."/>
            <person name="Ovreas L."/>
            <person name="Rohde M."/>
            <person name="Galperin M.Y."/>
            <person name="Jogler C."/>
        </authorList>
    </citation>
    <scope>NUCLEOTIDE SEQUENCE [LARGE SCALE GENOMIC DNA]</scope>
    <source>
        <strain evidence="10 11">Pan54</strain>
    </source>
</reference>
<evidence type="ECO:0000256" key="1">
    <source>
        <dbReference type="ARBA" id="ARBA00004651"/>
    </source>
</evidence>
<evidence type="ECO:0000256" key="7">
    <source>
        <dbReference type="SAM" id="MobiDB-lite"/>
    </source>
</evidence>
<feature type="coiled-coil region" evidence="6">
    <location>
        <begin position="307"/>
        <end position="334"/>
    </location>
</feature>
<evidence type="ECO:0000256" key="8">
    <source>
        <dbReference type="SAM" id="Phobius"/>
    </source>
</evidence>
<evidence type="ECO:0000256" key="2">
    <source>
        <dbReference type="ARBA" id="ARBA00022475"/>
    </source>
</evidence>
<keyword evidence="4 8" id="KW-1133">Transmembrane helix</keyword>
<protein>
    <submittedName>
        <fullName evidence="10">Chain length determinant protein</fullName>
    </submittedName>
</protein>
<evidence type="ECO:0000313" key="10">
    <source>
        <dbReference type="EMBL" id="TWT61556.1"/>
    </source>
</evidence>
<keyword evidence="6" id="KW-0175">Coiled coil</keyword>
<dbReference type="PANTHER" id="PTHR32309:SF31">
    <property type="entry name" value="CAPSULAR EXOPOLYSACCHARIDE FAMILY"/>
    <property type="match status" value="1"/>
</dbReference>
<dbReference type="PANTHER" id="PTHR32309">
    <property type="entry name" value="TYROSINE-PROTEIN KINASE"/>
    <property type="match status" value="1"/>
</dbReference>
<feature type="transmembrane region" description="Helical" evidence="8">
    <location>
        <begin position="405"/>
        <end position="427"/>
    </location>
</feature>